<dbReference type="AlphaFoldDB" id="D4J3W1"/>
<keyword evidence="2" id="KW-0812">Transmembrane</keyword>
<dbReference type="KEGG" id="cct:CC1_00540"/>
<accession>D4J3W1</accession>
<proteinExistence type="predicted"/>
<dbReference type="PROSITE" id="PS50104">
    <property type="entry name" value="TIR"/>
    <property type="match status" value="1"/>
</dbReference>
<dbReference type="Proteomes" id="UP000008798">
    <property type="component" value="Chromosome"/>
</dbReference>
<evidence type="ECO:0000313" key="7">
    <source>
        <dbReference type="EMBL" id="CBK79032.1"/>
    </source>
</evidence>
<comment type="subcellular location">
    <subcellularLocation>
        <location evidence="1">Membrane</location>
    </subcellularLocation>
</comment>
<evidence type="ECO:0000256" key="5">
    <source>
        <dbReference type="ARBA" id="ARBA00023136"/>
    </source>
</evidence>
<dbReference type="STRING" id="717962.CC1_00540"/>
<dbReference type="InterPro" id="IPR000157">
    <property type="entry name" value="TIR_dom"/>
</dbReference>
<dbReference type="GO" id="GO:0038023">
    <property type="term" value="F:signaling receptor activity"/>
    <property type="evidence" value="ECO:0007669"/>
    <property type="project" value="TreeGrafter"/>
</dbReference>
<dbReference type="GO" id="GO:0005886">
    <property type="term" value="C:plasma membrane"/>
    <property type="evidence" value="ECO:0007669"/>
    <property type="project" value="TreeGrafter"/>
</dbReference>
<evidence type="ECO:0000256" key="4">
    <source>
        <dbReference type="ARBA" id="ARBA00022989"/>
    </source>
</evidence>
<dbReference type="PATRIC" id="fig|717962.3.peg.45"/>
<feature type="domain" description="TIR" evidence="6">
    <location>
        <begin position="134"/>
        <end position="267"/>
    </location>
</feature>
<dbReference type="InterPro" id="IPR035897">
    <property type="entry name" value="Toll_tir_struct_dom_sf"/>
</dbReference>
<dbReference type="HOGENOM" id="CLU_996256_0_0_9"/>
<dbReference type="Pfam" id="PF13676">
    <property type="entry name" value="TIR_2"/>
    <property type="match status" value="1"/>
</dbReference>
<dbReference type="Gene3D" id="3.40.50.10140">
    <property type="entry name" value="Toll/interleukin-1 receptor homology (TIR) domain"/>
    <property type="match status" value="1"/>
</dbReference>
<dbReference type="GO" id="GO:0007165">
    <property type="term" value="P:signal transduction"/>
    <property type="evidence" value="ECO:0007669"/>
    <property type="project" value="InterPro"/>
</dbReference>
<dbReference type="EMBL" id="FP929038">
    <property type="protein sequence ID" value="CBK79032.1"/>
    <property type="molecule type" value="Genomic_DNA"/>
</dbReference>
<dbReference type="PANTHER" id="PTHR24365">
    <property type="entry name" value="TOLL-LIKE RECEPTOR"/>
    <property type="match status" value="1"/>
</dbReference>
<sequence>MERGYVWQAEYGRRTTLIPVLKQLIKEQDASSLEMLAIFVNNNPYNLEFFIAVIYDVPQKNHVEKMIELFENENLILRNDLTTLLLTQELGNRRFNSCAFADAQEVDLRFESMFFFPEIEILEEKGYCMRPFGKEKQVFISHSSKDKKDVESIIPYLNGQELPVWFDKYSISVGDSITESVQMGIEESDMVIFWVTDNFLVSNWCKVEMTAYVKKLIEEKIRMIIVLDDGIGIKKLPLFLRDIKHIRKENRTAIEVAEEIVKSIKRG</sequence>
<evidence type="ECO:0000313" key="8">
    <source>
        <dbReference type="Proteomes" id="UP000008798"/>
    </source>
</evidence>
<protein>
    <submittedName>
        <fullName evidence="7">TIR domain</fullName>
    </submittedName>
</protein>
<reference evidence="7 8" key="1">
    <citation type="submission" date="2010-03" db="EMBL/GenBank/DDBJ databases">
        <title>The genome sequence of Coprococcus catus GD/7.</title>
        <authorList>
            <consortium name="metaHIT consortium -- http://www.metahit.eu/"/>
            <person name="Pajon A."/>
            <person name="Turner K."/>
            <person name="Parkhill J."/>
            <person name="Duncan S."/>
            <person name="Flint H."/>
        </authorList>
    </citation>
    <scope>NUCLEOTIDE SEQUENCE [LARGE SCALE GENOMIC DNA]</scope>
    <source>
        <strain evidence="7 8">GD/7</strain>
    </source>
</reference>
<evidence type="ECO:0000256" key="1">
    <source>
        <dbReference type="ARBA" id="ARBA00004370"/>
    </source>
</evidence>
<evidence type="ECO:0000256" key="2">
    <source>
        <dbReference type="ARBA" id="ARBA00022692"/>
    </source>
</evidence>
<dbReference type="PANTHER" id="PTHR24365:SF530">
    <property type="entry name" value="MSTPROX-RELATED"/>
    <property type="match status" value="1"/>
</dbReference>
<dbReference type="RefSeq" id="WP_015512635.1">
    <property type="nucleotide sequence ID" value="NC_021009.1"/>
</dbReference>
<evidence type="ECO:0000259" key="6">
    <source>
        <dbReference type="PROSITE" id="PS50104"/>
    </source>
</evidence>
<keyword evidence="3" id="KW-0732">Signal</keyword>
<dbReference type="SUPFAM" id="SSF52200">
    <property type="entry name" value="Toll/Interleukin receptor TIR domain"/>
    <property type="match status" value="1"/>
</dbReference>
<keyword evidence="4" id="KW-1133">Transmembrane helix</keyword>
<gene>
    <name evidence="7" type="ORF">CC1_00540</name>
</gene>
<evidence type="ECO:0000256" key="3">
    <source>
        <dbReference type="ARBA" id="ARBA00022729"/>
    </source>
</evidence>
<dbReference type="SMART" id="SM00255">
    <property type="entry name" value="TIR"/>
    <property type="match status" value="1"/>
</dbReference>
<keyword evidence="5" id="KW-0472">Membrane</keyword>
<organism evidence="7 8">
    <name type="scientific">Coprococcus catus GD/7</name>
    <dbReference type="NCBI Taxonomy" id="717962"/>
    <lineage>
        <taxon>Bacteria</taxon>
        <taxon>Bacillati</taxon>
        <taxon>Bacillota</taxon>
        <taxon>Clostridia</taxon>
        <taxon>Lachnospirales</taxon>
        <taxon>Lachnospiraceae</taxon>
        <taxon>Coprococcus</taxon>
    </lineage>
</organism>
<name>D4J3W1_9FIRM</name>
<reference evidence="7 8" key="2">
    <citation type="submission" date="2010-03" db="EMBL/GenBank/DDBJ databases">
        <authorList>
            <person name="Pajon A."/>
        </authorList>
    </citation>
    <scope>NUCLEOTIDE SEQUENCE [LARGE SCALE GENOMIC DNA]</scope>
    <source>
        <strain evidence="7 8">GD/7</strain>
    </source>
</reference>